<dbReference type="InterPro" id="IPR006626">
    <property type="entry name" value="PbH1"/>
</dbReference>
<proteinExistence type="predicted"/>
<gene>
    <name evidence="2" type="ORF">HG66A1_47260</name>
</gene>
<keyword evidence="1" id="KW-1133">Transmembrane helix</keyword>
<sequence>MGFPEKIVIEPENFMTDQNTTQRDKNAKLHSACFAEVKQMPVSTSSYSGRFMKIAFRLIAGAIVLAISAMSGTVLADEEGDFTTIIADGSEVDDTFDGIPSVVPGNGMGALFRVGHQAGKTIGLNESITHLEAMPYLFTHTKNPDDAGMLFGNFRLFRTNRGNLGGTGGIAYRFYNYDTDRIFGFGFYYDRDDSTNKVFQQAALNVETMGRYWDANANFYIPFGNRQQQLDLQFNNGSQRYSGFNILYDQTRTIGTAMRGFDTEIGVPVWGELAQKFETRVYAGTYNFQASGSPQVWGWRGRLQAEPLPNVLAELSVTNDDTFKTNVFFNITWTFAGKPEWNKMEKSTQMYRMAERVRRNYNVVIEQRDVVDSGLTAINPATGTPWTVSHVDSLAGPGGTGAVLDPYQTIADAQAGPDRDIIFTHAGSEFNNGPPISLVSGDRILGEGQSVNHYFNIQGFGSKLLPNSPSYGDPLRPNSLVRPTFNDTVGDGAILASDSEFSGFILNNPTGRGMVGIGVSETIANFNDVNNAAGEGIFLSSTTGSLAFTSTNVTNSAGNAFVVDGGDPLLRYSTGTITNTGDGRAVLVQNTTGGSVNMTDSSIEDTDGQGILINNIGGGAVLDNVTITKSGAYVPTTVNDGIYVTGGTANAVVTFRNTAQAATIIDGATGPSIFVEDYQGVFQMQDINILNRAGAGILVENLSGNMSVVGNTTMTNGASAVTDHGIDVNNTSGNISFGGSLGITGSNGEGISFNSGGNTGVFSVTGTTTVTGTANEAIIVLDDSPVLRFGNAVLSNNSTTNSVLLINNAGQGGTAGQVSFNNATITGTTGATVPVVHILNNTPIVSFGSLNVTANSAAYTAPPPIVPAVGVYVQDNPGNVNFGDLNITATDNLAFIANNNAGTISSSGGIITVTDAAAIDIEDTSLSMNLTSVTAGPTSGPDLNGISTAGDNAFYLNSAGIRLVRTPGLFSIAGDGATIDSGGTITAARHGVWMEDIDRVNIDGLEIQIPTTSGIEWHETTVADGPRLNLTRVRVEDSAGDGIRIINGRTFQMIDSELLDNGTAADEHSLQYLANIELDDTNDDSFTLILQNNTITDDSADAIRIESGGLLDDSLLNVSLEGNDITTSVSNTAGLAVIWEGPMNVLVANANNFVGTGATNNQGIDIDATSSDLADLMTLQVVGQNNFTIAGTNSEGIQVQTEGPSNILIQNNNDQGIVMAGADSFGLRFLDLAANSNVQINNNIINMSGIGSDAIYFDLIDATSSSVVIDANTLSIFDGDIFEVESAVSFNAMTNGPLQLGTGINNVVNVTSVGNNGTFILFNPGGGTFDGQISLNNFLLP</sequence>
<keyword evidence="1" id="KW-0472">Membrane</keyword>
<reference evidence="2 3" key="1">
    <citation type="submission" date="2019-02" db="EMBL/GenBank/DDBJ databases">
        <title>Deep-cultivation of Planctomycetes and their phenomic and genomic characterization uncovers novel biology.</title>
        <authorList>
            <person name="Wiegand S."/>
            <person name="Jogler M."/>
            <person name="Boedeker C."/>
            <person name="Pinto D."/>
            <person name="Vollmers J."/>
            <person name="Rivas-Marin E."/>
            <person name="Kohn T."/>
            <person name="Peeters S.H."/>
            <person name="Heuer A."/>
            <person name="Rast P."/>
            <person name="Oberbeckmann S."/>
            <person name="Bunk B."/>
            <person name="Jeske O."/>
            <person name="Meyerdierks A."/>
            <person name="Storesund J.E."/>
            <person name="Kallscheuer N."/>
            <person name="Luecker S."/>
            <person name="Lage O.M."/>
            <person name="Pohl T."/>
            <person name="Merkel B.J."/>
            <person name="Hornburger P."/>
            <person name="Mueller R.-W."/>
            <person name="Bruemmer F."/>
            <person name="Labrenz M."/>
            <person name="Spormann A.M."/>
            <person name="Op den Camp H."/>
            <person name="Overmann J."/>
            <person name="Amann R."/>
            <person name="Jetten M.S.M."/>
            <person name="Mascher T."/>
            <person name="Medema M.H."/>
            <person name="Devos D.P."/>
            <person name="Kaster A.-K."/>
            <person name="Ovreas L."/>
            <person name="Rohde M."/>
            <person name="Galperin M.Y."/>
            <person name="Jogler C."/>
        </authorList>
    </citation>
    <scope>NUCLEOTIDE SEQUENCE [LARGE SCALE GENOMIC DNA]</scope>
    <source>
        <strain evidence="2 3">HG66A1</strain>
    </source>
</reference>
<evidence type="ECO:0000313" key="3">
    <source>
        <dbReference type="Proteomes" id="UP000320421"/>
    </source>
</evidence>
<keyword evidence="3" id="KW-1185">Reference proteome</keyword>
<dbReference type="InterPro" id="IPR038177">
    <property type="entry name" value="IAT_beta_sf"/>
</dbReference>
<accession>A0A517PU52</accession>
<evidence type="ECO:0000256" key="1">
    <source>
        <dbReference type="SAM" id="Phobius"/>
    </source>
</evidence>
<evidence type="ECO:0008006" key="4">
    <source>
        <dbReference type="Google" id="ProtNLM"/>
    </source>
</evidence>
<dbReference type="Gene3D" id="2.40.160.160">
    <property type="entry name" value="Inverse autotransporter, beta-domain"/>
    <property type="match status" value="1"/>
</dbReference>
<feature type="transmembrane region" description="Helical" evidence="1">
    <location>
        <begin position="54"/>
        <end position="76"/>
    </location>
</feature>
<dbReference type="SUPFAM" id="SSF51126">
    <property type="entry name" value="Pectin lyase-like"/>
    <property type="match status" value="1"/>
</dbReference>
<evidence type="ECO:0000313" key="2">
    <source>
        <dbReference type="EMBL" id="QDT22915.1"/>
    </source>
</evidence>
<dbReference type="EMBL" id="CP036266">
    <property type="protein sequence ID" value="QDT22915.1"/>
    <property type="molecule type" value="Genomic_DNA"/>
</dbReference>
<name>A0A517PU52_9PLAN</name>
<protein>
    <recommendedName>
        <fullName evidence="4">Right handed beta helix domain-containing protein</fullName>
    </recommendedName>
</protein>
<dbReference type="SMART" id="SM00710">
    <property type="entry name" value="PbH1"/>
    <property type="match status" value="7"/>
</dbReference>
<keyword evidence="1" id="KW-0812">Transmembrane</keyword>
<dbReference type="InterPro" id="IPR011050">
    <property type="entry name" value="Pectin_lyase_fold/virulence"/>
</dbReference>
<organism evidence="2 3">
    <name type="scientific">Gimesia chilikensis</name>
    <dbReference type="NCBI Taxonomy" id="2605989"/>
    <lineage>
        <taxon>Bacteria</taxon>
        <taxon>Pseudomonadati</taxon>
        <taxon>Planctomycetota</taxon>
        <taxon>Planctomycetia</taxon>
        <taxon>Planctomycetales</taxon>
        <taxon>Planctomycetaceae</taxon>
        <taxon>Gimesia</taxon>
    </lineage>
</organism>
<dbReference type="Proteomes" id="UP000320421">
    <property type="component" value="Chromosome"/>
</dbReference>